<evidence type="ECO:0000313" key="5">
    <source>
        <dbReference type="Proteomes" id="UP001165289"/>
    </source>
</evidence>
<feature type="coiled-coil region" evidence="2">
    <location>
        <begin position="50"/>
        <end position="84"/>
    </location>
</feature>
<organism evidence="4 5">
    <name type="scientific">Oopsacas minuta</name>
    <dbReference type="NCBI Taxonomy" id="111878"/>
    <lineage>
        <taxon>Eukaryota</taxon>
        <taxon>Metazoa</taxon>
        <taxon>Porifera</taxon>
        <taxon>Hexactinellida</taxon>
        <taxon>Hexasterophora</taxon>
        <taxon>Lyssacinosida</taxon>
        <taxon>Leucopsacidae</taxon>
        <taxon>Oopsacas</taxon>
    </lineage>
</organism>
<dbReference type="GO" id="GO:0003714">
    <property type="term" value="F:transcription corepressor activity"/>
    <property type="evidence" value="ECO:0007669"/>
    <property type="project" value="InterPro"/>
</dbReference>
<keyword evidence="4" id="KW-0346">Stress response</keyword>
<dbReference type="GO" id="GO:0005829">
    <property type="term" value="C:cytosol"/>
    <property type="evidence" value="ECO:0007669"/>
    <property type="project" value="TreeGrafter"/>
</dbReference>
<sequence length="86" mass="9806">MIDPDKDMNPSKQEENNPGQQGAESARAQDLSLVIGRLLQDMQGKFEEISTQITSKLDEMSDRVEQLEQNVQGLMEQIEEKEKEVK</sequence>
<dbReference type="PANTHER" id="PTHR19424:SF0">
    <property type="entry name" value="HEAT SHOCK FACTOR BINDING PROTEIN 1"/>
    <property type="match status" value="1"/>
</dbReference>
<dbReference type="GO" id="GO:0070370">
    <property type="term" value="P:cellular heat acclimation"/>
    <property type="evidence" value="ECO:0007669"/>
    <property type="project" value="TreeGrafter"/>
</dbReference>
<accession>A0AAV7JDE9</accession>
<dbReference type="AlphaFoldDB" id="A0AAV7JDE9"/>
<dbReference type="EMBL" id="JAKMXF010000354">
    <property type="protein sequence ID" value="KAI6646703.1"/>
    <property type="molecule type" value="Genomic_DNA"/>
</dbReference>
<evidence type="ECO:0000256" key="3">
    <source>
        <dbReference type="SAM" id="MobiDB-lite"/>
    </source>
</evidence>
<evidence type="ECO:0000256" key="1">
    <source>
        <dbReference type="ARBA" id="ARBA00006349"/>
    </source>
</evidence>
<feature type="region of interest" description="Disordered" evidence="3">
    <location>
        <begin position="1"/>
        <end position="28"/>
    </location>
</feature>
<dbReference type="Proteomes" id="UP001165289">
    <property type="component" value="Unassembled WGS sequence"/>
</dbReference>
<feature type="compositionally biased region" description="Basic and acidic residues" evidence="3">
    <location>
        <begin position="1"/>
        <end position="15"/>
    </location>
</feature>
<proteinExistence type="inferred from homology"/>
<reference evidence="4 5" key="1">
    <citation type="journal article" date="2023" name="BMC Biol.">
        <title>The compact genome of the sponge Oopsacas minuta (Hexactinellida) is lacking key metazoan core genes.</title>
        <authorList>
            <person name="Santini S."/>
            <person name="Schenkelaars Q."/>
            <person name="Jourda C."/>
            <person name="Duchesne M."/>
            <person name="Belahbib H."/>
            <person name="Rocher C."/>
            <person name="Selva M."/>
            <person name="Riesgo A."/>
            <person name="Vervoort M."/>
            <person name="Leys S.P."/>
            <person name="Kodjabachian L."/>
            <person name="Le Bivic A."/>
            <person name="Borchiellini C."/>
            <person name="Claverie J.M."/>
            <person name="Renard E."/>
        </authorList>
    </citation>
    <scope>NUCLEOTIDE SEQUENCE [LARGE SCALE GENOMIC DNA]</scope>
    <source>
        <strain evidence="4">SPO-2</strain>
    </source>
</reference>
<dbReference type="Gene3D" id="1.20.5.430">
    <property type="match status" value="1"/>
</dbReference>
<dbReference type="GO" id="GO:0005634">
    <property type="term" value="C:nucleus"/>
    <property type="evidence" value="ECO:0007669"/>
    <property type="project" value="TreeGrafter"/>
</dbReference>
<comment type="caution">
    <text evidence="4">The sequence shown here is derived from an EMBL/GenBank/DDBJ whole genome shotgun (WGS) entry which is preliminary data.</text>
</comment>
<dbReference type="InterPro" id="IPR009643">
    <property type="entry name" value="HS1-bd"/>
</dbReference>
<evidence type="ECO:0000313" key="4">
    <source>
        <dbReference type="EMBL" id="KAI6646703.1"/>
    </source>
</evidence>
<evidence type="ECO:0000256" key="2">
    <source>
        <dbReference type="SAM" id="Coils"/>
    </source>
</evidence>
<protein>
    <submittedName>
        <fullName evidence="4">Heat shock factor binding protein 1-like</fullName>
    </submittedName>
</protein>
<name>A0AAV7JDE9_9METZ</name>
<keyword evidence="2" id="KW-0175">Coiled coil</keyword>
<keyword evidence="5" id="KW-1185">Reference proteome</keyword>
<gene>
    <name evidence="4" type="ORF">LOD99_12824</name>
</gene>
<dbReference type="PANTHER" id="PTHR19424">
    <property type="entry name" value="HEAT SHOCK FACTOR BINDING PROTEIN 1"/>
    <property type="match status" value="1"/>
</dbReference>
<comment type="similarity">
    <text evidence="1">Belongs to the HSBP1 family.</text>
</comment>
<dbReference type="Pfam" id="PF06825">
    <property type="entry name" value="HSBP1"/>
    <property type="match status" value="1"/>
</dbReference>